<evidence type="ECO:0000313" key="4">
    <source>
        <dbReference type="Proteomes" id="UP001166402"/>
    </source>
</evidence>
<reference evidence="3" key="1">
    <citation type="submission" date="2021-03" db="EMBL/GenBank/DDBJ databases">
        <title>Genomic Encyclopedia of Type Strains, Phase IV (KMG-IV): sequencing the most valuable type-strain genomes for metagenomic binning, comparative biology and taxonomic classification.</title>
        <authorList>
            <person name="Goeker M."/>
        </authorList>
    </citation>
    <scope>NUCLEOTIDE SEQUENCE</scope>
    <source>
        <strain evidence="3">DSM 101588</strain>
    </source>
</reference>
<dbReference type="Pfam" id="PF07859">
    <property type="entry name" value="Abhydrolase_3"/>
    <property type="match status" value="1"/>
</dbReference>
<dbReference type="InterPro" id="IPR013094">
    <property type="entry name" value="AB_hydrolase_3"/>
</dbReference>
<keyword evidence="1" id="KW-0378">Hydrolase</keyword>
<protein>
    <submittedName>
        <fullName evidence="3">Acetyl esterase/lipase</fullName>
    </submittedName>
</protein>
<dbReference type="Gene3D" id="3.40.50.1820">
    <property type="entry name" value="alpha/beta hydrolase"/>
    <property type="match status" value="1"/>
</dbReference>
<organism evidence="3 4">
    <name type="scientific">Thermoanaerobacterium butyriciformans</name>
    <dbReference type="NCBI Taxonomy" id="1702242"/>
    <lineage>
        <taxon>Bacteria</taxon>
        <taxon>Bacillati</taxon>
        <taxon>Bacillota</taxon>
        <taxon>Clostridia</taxon>
        <taxon>Thermoanaerobacterales</taxon>
        <taxon>Thermoanaerobacteraceae</taxon>
        <taxon>Thermoanaerobacterium</taxon>
    </lineage>
</organism>
<dbReference type="PANTHER" id="PTHR48081:SF8">
    <property type="entry name" value="ALPHA_BETA HYDROLASE FOLD-3 DOMAIN-CONTAINING PROTEIN-RELATED"/>
    <property type="match status" value="1"/>
</dbReference>
<feature type="domain" description="Alpha/beta hydrolase fold-3" evidence="2">
    <location>
        <begin position="122"/>
        <end position="343"/>
    </location>
</feature>
<proteinExistence type="predicted"/>
<keyword evidence="4" id="KW-1185">Reference proteome</keyword>
<dbReference type="EMBL" id="JAGGLT010000004">
    <property type="protein sequence ID" value="MBP2071077.1"/>
    <property type="molecule type" value="Genomic_DNA"/>
</dbReference>
<accession>A0ABS4NDH1</accession>
<dbReference type="InterPro" id="IPR050300">
    <property type="entry name" value="GDXG_lipolytic_enzyme"/>
</dbReference>
<evidence type="ECO:0000256" key="1">
    <source>
        <dbReference type="ARBA" id="ARBA00022801"/>
    </source>
</evidence>
<dbReference type="PANTHER" id="PTHR48081">
    <property type="entry name" value="AB HYDROLASE SUPERFAMILY PROTEIN C4A8.06C"/>
    <property type="match status" value="1"/>
</dbReference>
<evidence type="ECO:0000259" key="2">
    <source>
        <dbReference type="Pfam" id="PF07859"/>
    </source>
</evidence>
<dbReference type="RefSeq" id="WP_209453034.1">
    <property type="nucleotide sequence ID" value="NZ_JAGGLT010000004.1"/>
</dbReference>
<name>A0ABS4NDH1_9THEO</name>
<dbReference type="InterPro" id="IPR029058">
    <property type="entry name" value="AB_hydrolase_fold"/>
</dbReference>
<evidence type="ECO:0000313" key="3">
    <source>
        <dbReference type="EMBL" id="MBP2071077.1"/>
    </source>
</evidence>
<dbReference type="SUPFAM" id="SSF53474">
    <property type="entry name" value="alpha/beta-Hydrolases"/>
    <property type="match status" value="1"/>
</dbReference>
<dbReference type="Proteomes" id="UP001166402">
    <property type="component" value="Unassembled WGS sequence"/>
</dbReference>
<comment type="caution">
    <text evidence="3">The sequence shown here is derived from an EMBL/GenBank/DDBJ whole genome shotgun (WGS) entry which is preliminary data.</text>
</comment>
<gene>
    <name evidence="3" type="ORF">J2Z80_000577</name>
</gene>
<sequence>MYKDYDKLVKLLENGYVRHENGLEFVIKNIPEGDNTEGKLDPRVFQILNEQYKKQSADEMPDFNQLEIKDIPVEMLRNQMGWDNKDITKIEIKTSDEVIDGKYGTIPIKIYSPKSNTHLPAIVYFHGGGFFGGTVKVVENPCKALAERANAVVISVDYRLAPENPYPAGLTDCFDSVKWVYEYGEKYSIDSTKIAVSGDSAGANFATVCAMMDRDLKTDMIKFQALIYPTVNMAASDTEEYKWSLDQYNISDEHRKLIISGLEGMKNSQPLVKKLYLQNNEDATHPYISPIFAESLEGMPETLIFTAEFDYLRLEAEAYGRKLAKFGVKTKIIQYKGMDHAFIDKLGIYPQAEDCINEIAKGIKSLFKN</sequence>